<organism evidence="1 2">
    <name type="scientific">Knufia fluminis</name>
    <dbReference type="NCBI Taxonomy" id="191047"/>
    <lineage>
        <taxon>Eukaryota</taxon>
        <taxon>Fungi</taxon>
        <taxon>Dikarya</taxon>
        <taxon>Ascomycota</taxon>
        <taxon>Pezizomycotina</taxon>
        <taxon>Eurotiomycetes</taxon>
        <taxon>Chaetothyriomycetidae</taxon>
        <taxon>Chaetothyriales</taxon>
        <taxon>Trichomeriaceae</taxon>
        <taxon>Knufia</taxon>
    </lineage>
</organism>
<dbReference type="AlphaFoldDB" id="A0AAN8I8D4"/>
<keyword evidence="2" id="KW-1185">Reference proteome</keyword>
<comment type="caution">
    <text evidence="1">The sequence shown here is derived from an EMBL/GenBank/DDBJ whole genome shotgun (WGS) entry which is preliminary data.</text>
</comment>
<reference evidence="1 2" key="1">
    <citation type="submission" date="2022-12" db="EMBL/GenBank/DDBJ databases">
        <title>Genomic features and morphological characterization of a novel Knufia sp. strain isolated from spacecraft assembly facility.</title>
        <authorList>
            <person name="Teixeira M."/>
            <person name="Chander A.M."/>
            <person name="Stajich J.E."/>
            <person name="Venkateswaran K."/>
        </authorList>
    </citation>
    <scope>NUCLEOTIDE SEQUENCE [LARGE SCALE GENOMIC DNA]</scope>
    <source>
        <strain evidence="1 2">FJI-L2-BK-P2</strain>
    </source>
</reference>
<evidence type="ECO:0000313" key="2">
    <source>
        <dbReference type="Proteomes" id="UP001316803"/>
    </source>
</evidence>
<dbReference type="EMBL" id="JAKLMC020000003">
    <property type="protein sequence ID" value="KAK5957244.1"/>
    <property type="molecule type" value="Genomic_DNA"/>
</dbReference>
<accession>A0AAN8I8D4</accession>
<dbReference type="Proteomes" id="UP001316803">
    <property type="component" value="Unassembled WGS sequence"/>
</dbReference>
<proteinExistence type="predicted"/>
<gene>
    <name evidence="1" type="ORF">OHC33_001616</name>
</gene>
<protein>
    <submittedName>
        <fullName evidence="1">Uncharacterized protein</fullName>
    </submittedName>
</protein>
<name>A0AAN8I8D4_9EURO</name>
<evidence type="ECO:0000313" key="1">
    <source>
        <dbReference type="EMBL" id="KAK5957244.1"/>
    </source>
</evidence>
<sequence>MPLSAHLIPIRQMCPSNIQSGDSIHLPANIKDLPPITITWPANPGANPDNTILRKASYIPCNGYVYSHDYDRIGREVLVFIAAETLADSYLCIPSHLAKKWIVLREDVGPLKSKLEKPPRCIGYRVLMNEDWQYGRLGNSECFVVYHPQSRMPYTHLFTTAVLETPGTLEPFSIHPRSAGGDQAGVGRFQLATSISPVQTAVVTAKKGGEFLESFR</sequence>